<dbReference type="Pfam" id="PF10282">
    <property type="entry name" value="Lactonase"/>
    <property type="match status" value="1"/>
</dbReference>
<dbReference type="EMBL" id="VXRG01000067">
    <property type="protein sequence ID" value="MXY93379.1"/>
    <property type="molecule type" value="Genomic_DNA"/>
</dbReference>
<dbReference type="AlphaFoldDB" id="A0A6B0YTN1"/>
<evidence type="ECO:0000256" key="1">
    <source>
        <dbReference type="ARBA" id="ARBA00005564"/>
    </source>
</evidence>
<accession>A0A6B0YTN1</accession>
<evidence type="ECO:0000313" key="2">
    <source>
        <dbReference type="EMBL" id="MXY93379.1"/>
    </source>
</evidence>
<dbReference type="GO" id="GO:0005829">
    <property type="term" value="C:cytosol"/>
    <property type="evidence" value="ECO:0007669"/>
    <property type="project" value="TreeGrafter"/>
</dbReference>
<dbReference type="InterPro" id="IPR015943">
    <property type="entry name" value="WD40/YVTN_repeat-like_dom_sf"/>
</dbReference>
<proteinExistence type="inferred from homology"/>
<dbReference type="PANTHER" id="PTHR30344">
    <property type="entry name" value="6-PHOSPHOGLUCONOLACTONASE-RELATED"/>
    <property type="match status" value="1"/>
</dbReference>
<gene>
    <name evidence="2" type="ORF">F4Y42_08025</name>
</gene>
<dbReference type="Gene3D" id="2.130.10.10">
    <property type="entry name" value="YVTN repeat-like/Quinoprotein amine dehydrogenase"/>
    <property type="match status" value="1"/>
</dbReference>
<reference evidence="2" key="1">
    <citation type="submission" date="2019-09" db="EMBL/GenBank/DDBJ databases">
        <title>Characterisation of the sponge microbiome using genome-centric metagenomics.</title>
        <authorList>
            <person name="Engelberts J.P."/>
            <person name="Robbins S.J."/>
            <person name="De Goeij J.M."/>
            <person name="Aranda M."/>
            <person name="Bell S.C."/>
            <person name="Webster N.S."/>
        </authorList>
    </citation>
    <scope>NUCLEOTIDE SEQUENCE</scope>
    <source>
        <strain evidence="2">SB0664_bin_27</strain>
    </source>
</reference>
<dbReference type="InterPro" id="IPR050282">
    <property type="entry name" value="Cycloisomerase_2"/>
</dbReference>
<name>A0A6B0YTN1_9CHLR</name>
<dbReference type="SUPFAM" id="SSF75011">
    <property type="entry name" value="3-carboxy-cis,cis-mucoante lactonizing enzyme"/>
    <property type="match status" value="1"/>
</dbReference>
<dbReference type="InterPro" id="IPR019405">
    <property type="entry name" value="Lactonase_7-beta_prop"/>
</dbReference>
<sequence>MSLLVYITVSGDDLIRIYTMDRDGQLQHRHDVPAIGGPSALADSPDGRTLYCSLRASNELAAFRIEQDGGLHLLGKRQVDADSCYLAPDKTGRFLMSAYYRAGKAMVHRIESDGSIGEEACRVTTAARAHCIETDETNRYALVPHPLDANSIFLFQFDEKTGQLSPNPSAPRVVAANGLGPRHFVFSLDQRFVYTSDEDASSVTGYHFDRPGGSQSQSSPVGCTLRPFQTIPSLPEGFEGANTTAQIHLHPNGRTLYVTNRGHESIAIFSLDTGSGAVELQGWQSTEAVPRVFNIDPEGRFLLAAGQGTGNAAIYSIEPDSRLLSHLITYEVGKQPMWVLFRQQ</sequence>
<organism evidence="2">
    <name type="scientific">Caldilineaceae bacterium SB0664_bin_27</name>
    <dbReference type="NCBI Taxonomy" id="2605260"/>
    <lineage>
        <taxon>Bacteria</taxon>
        <taxon>Bacillati</taxon>
        <taxon>Chloroflexota</taxon>
        <taxon>Caldilineae</taxon>
        <taxon>Caldilineales</taxon>
        <taxon>Caldilineaceae</taxon>
    </lineage>
</organism>
<protein>
    <submittedName>
        <fullName evidence="2">Lactonase family protein</fullName>
    </submittedName>
</protein>
<comment type="similarity">
    <text evidence="1">Belongs to the cycloisomerase 2 family.</text>
</comment>
<dbReference type="GO" id="GO:0017057">
    <property type="term" value="F:6-phosphogluconolactonase activity"/>
    <property type="evidence" value="ECO:0007669"/>
    <property type="project" value="TreeGrafter"/>
</dbReference>
<comment type="caution">
    <text evidence="2">The sequence shown here is derived from an EMBL/GenBank/DDBJ whole genome shotgun (WGS) entry which is preliminary data.</text>
</comment>
<dbReference type="PANTHER" id="PTHR30344:SF1">
    <property type="entry name" value="6-PHOSPHOGLUCONOLACTONASE"/>
    <property type="match status" value="1"/>
</dbReference>